<evidence type="ECO:0000313" key="10">
    <source>
        <dbReference type="Proteomes" id="UP000233524"/>
    </source>
</evidence>
<feature type="transmembrane region" description="Helical" evidence="7">
    <location>
        <begin position="187"/>
        <end position="207"/>
    </location>
</feature>
<protein>
    <recommendedName>
        <fullName evidence="8">Rhodopsin domain-containing protein</fullName>
    </recommendedName>
</protein>
<feature type="compositionally biased region" description="Polar residues" evidence="6">
    <location>
        <begin position="296"/>
        <end position="309"/>
    </location>
</feature>
<dbReference type="Pfam" id="PF20684">
    <property type="entry name" value="Fung_rhodopsin"/>
    <property type="match status" value="1"/>
</dbReference>
<keyword evidence="4 7" id="KW-0472">Membrane</keyword>
<accession>A0A2N3N1I9</accession>
<feature type="transmembrane region" description="Helical" evidence="7">
    <location>
        <begin position="136"/>
        <end position="158"/>
    </location>
</feature>
<evidence type="ECO:0000256" key="2">
    <source>
        <dbReference type="ARBA" id="ARBA00022692"/>
    </source>
</evidence>
<feature type="transmembrane region" description="Helical" evidence="7">
    <location>
        <begin position="219"/>
        <end position="237"/>
    </location>
</feature>
<keyword evidence="3 7" id="KW-1133">Transmembrane helix</keyword>
<keyword evidence="10" id="KW-1185">Reference proteome</keyword>
<dbReference type="Proteomes" id="UP000233524">
    <property type="component" value="Unassembled WGS sequence"/>
</dbReference>
<dbReference type="STRING" id="41688.A0A2N3N1I9"/>
<gene>
    <name evidence="9" type="ORF">jhhlp_007052</name>
</gene>
<evidence type="ECO:0000256" key="3">
    <source>
        <dbReference type="ARBA" id="ARBA00022989"/>
    </source>
</evidence>
<dbReference type="InterPro" id="IPR049326">
    <property type="entry name" value="Rhodopsin_dom_fungi"/>
</dbReference>
<dbReference type="OrthoDB" id="5417887at2759"/>
<sequence length="403" mass="44725">MRTTLQAWFLHRDWRNKVGNMSRTTDFTPEFLAETNGPNLNAANWSLIGVSAVFLVLRIYCKTTASRGLWWDDHLLLVSWLALVCNGTFSSINVTHGYGHHAATLTPEQKQATTLYYKIASTFSITASSWSRRLRYFIWFTVISVNLTKAGSAMVGWISCRPLAKSWDPLIVDGVCWDPKATSNFNMFSGVYSGFMDVVLAFLPWQVIMSLQMRTREKVGVAIAMSMGVFAGITAFVKCAKIPLLVGKDFTFFGWELVAWGSAETAMTIIACSIPVLRVLVRTIRSSAERHYNTGSYAMQMPNNPQQPGTAAGHTTLGKRSAIRNAVVTITGGKPKLGLGKRQPECSESMKSFEMQAMGPDRKSKILQTNEIRIEVQDRGKDDISVQTDDGVGGKVGESWPMY</sequence>
<evidence type="ECO:0000259" key="8">
    <source>
        <dbReference type="Pfam" id="PF20684"/>
    </source>
</evidence>
<dbReference type="EMBL" id="NLAX01001034">
    <property type="protein sequence ID" value="PKS06304.1"/>
    <property type="molecule type" value="Genomic_DNA"/>
</dbReference>
<feature type="transmembrane region" description="Helical" evidence="7">
    <location>
        <begin position="257"/>
        <end position="281"/>
    </location>
</feature>
<feature type="region of interest" description="Disordered" evidence="6">
    <location>
        <begin position="296"/>
        <end position="316"/>
    </location>
</feature>
<comment type="similarity">
    <text evidence="5">Belongs to the SAT4 family.</text>
</comment>
<dbReference type="InParanoid" id="A0A2N3N1I9"/>
<dbReference type="VEuPathDB" id="FungiDB:jhhlp_007052"/>
<dbReference type="PANTHER" id="PTHR33048:SF42">
    <property type="entry name" value="INTEGRAL MEMBRANE PROTEIN"/>
    <property type="match status" value="1"/>
</dbReference>
<name>A0A2N3N1I9_9PEZI</name>
<organism evidence="9 10">
    <name type="scientific">Lomentospora prolificans</name>
    <dbReference type="NCBI Taxonomy" id="41688"/>
    <lineage>
        <taxon>Eukaryota</taxon>
        <taxon>Fungi</taxon>
        <taxon>Dikarya</taxon>
        <taxon>Ascomycota</taxon>
        <taxon>Pezizomycotina</taxon>
        <taxon>Sordariomycetes</taxon>
        <taxon>Hypocreomycetidae</taxon>
        <taxon>Microascales</taxon>
        <taxon>Microascaceae</taxon>
        <taxon>Lomentospora</taxon>
    </lineage>
</organism>
<feature type="domain" description="Rhodopsin" evidence="8">
    <location>
        <begin position="57"/>
        <end position="282"/>
    </location>
</feature>
<evidence type="ECO:0000256" key="5">
    <source>
        <dbReference type="ARBA" id="ARBA00038359"/>
    </source>
</evidence>
<feature type="transmembrane region" description="Helical" evidence="7">
    <location>
        <begin position="42"/>
        <end position="61"/>
    </location>
</feature>
<feature type="region of interest" description="Disordered" evidence="6">
    <location>
        <begin position="378"/>
        <end position="403"/>
    </location>
</feature>
<evidence type="ECO:0000256" key="7">
    <source>
        <dbReference type="SAM" id="Phobius"/>
    </source>
</evidence>
<dbReference type="AlphaFoldDB" id="A0A2N3N1I9"/>
<evidence type="ECO:0000256" key="1">
    <source>
        <dbReference type="ARBA" id="ARBA00004141"/>
    </source>
</evidence>
<dbReference type="PANTHER" id="PTHR33048">
    <property type="entry name" value="PTH11-LIKE INTEGRAL MEMBRANE PROTEIN (AFU_ORTHOLOGUE AFUA_5G11245)"/>
    <property type="match status" value="1"/>
</dbReference>
<reference evidence="9 10" key="1">
    <citation type="journal article" date="2017" name="G3 (Bethesda)">
        <title>First Draft Genome Sequence of the Pathogenic Fungus Lomentospora prolificans (Formerly Scedosporium prolificans).</title>
        <authorList>
            <person name="Luo R."/>
            <person name="Zimin A."/>
            <person name="Workman R."/>
            <person name="Fan Y."/>
            <person name="Pertea G."/>
            <person name="Grossman N."/>
            <person name="Wear M.P."/>
            <person name="Jia B."/>
            <person name="Miller H."/>
            <person name="Casadevall A."/>
            <person name="Timp W."/>
            <person name="Zhang S.X."/>
            <person name="Salzberg S.L."/>
        </authorList>
    </citation>
    <scope>NUCLEOTIDE SEQUENCE [LARGE SCALE GENOMIC DNA]</scope>
    <source>
        <strain evidence="9 10">JHH-5317</strain>
    </source>
</reference>
<proteinExistence type="inferred from homology"/>
<evidence type="ECO:0000313" key="9">
    <source>
        <dbReference type="EMBL" id="PKS06304.1"/>
    </source>
</evidence>
<evidence type="ECO:0000256" key="6">
    <source>
        <dbReference type="SAM" id="MobiDB-lite"/>
    </source>
</evidence>
<dbReference type="GO" id="GO:0016020">
    <property type="term" value="C:membrane"/>
    <property type="evidence" value="ECO:0007669"/>
    <property type="project" value="UniProtKB-SubCell"/>
</dbReference>
<comment type="caution">
    <text evidence="9">The sequence shown here is derived from an EMBL/GenBank/DDBJ whole genome shotgun (WGS) entry which is preliminary data.</text>
</comment>
<comment type="subcellular location">
    <subcellularLocation>
        <location evidence="1">Membrane</location>
        <topology evidence="1">Multi-pass membrane protein</topology>
    </subcellularLocation>
</comment>
<evidence type="ECO:0000256" key="4">
    <source>
        <dbReference type="ARBA" id="ARBA00023136"/>
    </source>
</evidence>
<keyword evidence="2 7" id="KW-0812">Transmembrane</keyword>
<dbReference type="InterPro" id="IPR052337">
    <property type="entry name" value="SAT4-like"/>
</dbReference>